<comment type="caution">
    <text evidence="3">The sequence shown here is derived from an EMBL/GenBank/DDBJ whole genome shotgun (WGS) entry which is preliminary data.</text>
</comment>
<dbReference type="Gene3D" id="3.40.50.2000">
    <property type="entry name" value="Glycogen Phosphorylase B"/>
    <property type="match status" value="2"/>
</dbReference>
<reference evidence="3 4" key="1">
    <citation type="submission" date="2022-01" db="EMBL/GenBank/DDBJ databases">
        <authorList>
            <person name="Won M."/>
            <person name="Kim S.-J."/>
            <person name="Kwon S.-W."/>
        </authorList>
    </citation>
    <scope>NUCLEOTIDE SEQUENCE [LARGE SCALE GENOMIC DNA]</scope>
    <source>
        <strain evidence="3 4">KCTC 23505</strain>
    </source>
</reference>
<proteinExistence type="predicted"/>
<feature type="domain" description="Glycosyltransferase subfamily 4-like N-terminal" evidence="2">
    <location>
        <begin position="18"/>
        <end position="119"/>
    </location>
</feature>
<protein>
    <submittedName>
        <fullName evidence="3">Glycosyltransferase family 4 protein</fullName>
    </submittedName>
</protein>
<gene>
    <name evidence="3" type="ORF">L2A60_01435</name>
</gene>
<dbReference type="Pfam" id="PF13439">
    <property type="entry name" value="Glyco_transf_4"/>
    <property type="match status" value="1"/>
</dbReference>
<dbReference type="PANTHER" id="PTHR12526:SF595">
    <property type="entry name" value="BLL5217 PROTEIN"/>
    <property type="match status" value="1"/>
</dbReference>
<keyword evidence="4" id="KW-1185">Reference proteome</keyword>
<evidence type="ECO:0000259" key="2">
    <source>
        <dbReference type="Pfam" id="PF13439"/>
    </source>
</evidence>
<dbReference type="CDD" id="cd03802">
    <property type="entry name" value="GT4_AviGT4-like"/>
    <property type="match status" value="1"/>
</dbReference>
<sequence length="349" mass="39257">MRIAQIAPLTEAVPPKLYGGTERVVSFLTEELVAMGHDVTLFASGDSVTRAKLEAVWPRALRLDPTIRDFMGPHMLLMERVRQLAREFDVLHFHMDYWPASLFSRQAVPFLTTLHGRLDLPELKPVYAGLPEMNLVSISDSQREKLPEGNFVATVHHGLPEHLLTPMPVEQSYVAFLGRICPEKRPDRAIRIARAAGIPLKLAAKVDRADVEYHEEHIRPMLGPDAELIGEIDDRAKPDFLSGARALLMPIDWPEPFGLVMIEAMACGTPVIAYDHGSVPEIVEDGVTGFIVKDEAEAVSALLRVAALPRTRIRAEFERRFTARRMAEDYLDMYEQLMVPRSERLRLVG</sequence>
<dbReference type="Proteomes" id="UP001521209">
    <property type="component" value="Unassembled WGS sequence"/>
</dbReference>
<evidence type="ECO:0000313" key="4">
    <source>
        <dbReference type="Proteomes" id="UP001521209"/>
    </source>
</evidence>
<dbReference type="InterPro" id="IPR001296">
    <property type="entry name" value="Glyco_trans_1"/>
</dbReference>
<accession>A0ABS9DRK6</accession>
<feature type="domain" description="Glycosyl transferase family 1" evidence="1">
    <location>
        <begin position="169"/>
        <end position="303"/>
    </location>
</feature>
<dbReference type="EMBL" id="JAKGBZ010000001">
    <property type="protein sequence ID" value="MCF3945347.1"/>
    <property type="molecule type" value="Genomic_DNA"/>
</dbReference>
<evidence type="ECO:0000313" key="3">
    <source>
        <dbReference type="EMBL" id="MCF3945347.1"/>
    </source>
</evidence>
<dbReference type="Pfam" id="PF00534">
    <property type="entry name" value="Glycos_transf_1"/>
    <property type="match status" value="1"/>
</dbReference>
<dbReference type="SUPFAM" id="SSF53756">
    <property type="entry name" value="UDP-Glycosyltransferase/glycogen phosphorylase"/>
    <property type="match status" value="1"/>
</dbReference>
<name>A0ABS9DRK6_9PROT</name>
<evidence type="ECO:0000259" key="1">
    <source>
        <dbReference type="Pfam" id="PF00534"/>
    </source>
</evidence>
<dbReference type="InterPro" id="IPR028098">
    <property type="entry name" value="Glyco_trans_4-like_N"/>
</dbReference>
<dbReference type="PANTHER" id="PTHR12526">
    <property type="entry name" value="GLYCOSYLTRANSFERASE"/>
    <property type="match status" value="1"/>
</dbReference>
<dbReference type="RefSeq" id="WP_235702591.1">
    <property type="nucleotide sequence ID" value="NZ_JAKGBZ010000001.1"/>
</dbReference>
<organism evidence="3 4">
    <name type="scientific">Acidiphilium iwatense</name>
    <dbReference type="NCBI Taxonomy" id="768198"/>
    <lineage>
        <taxon>Bacteria</taxon>
        <taxon>Pseudomonadati</taxon>
        <taxon>Pseudomonadota</taxon>
        <taxon>Alphaproteobacteria</taxon>
        <taxon>Acetobacterales</taxon>
        <taxon>Acidocellaceae</taxon>
        <taxon>Acidiphilium</taxon>
    </lineage>
</organism>